<keyword evidence="3" id="KW-0645">Protease</keyword>
<evidence type="ECO:0000256" key="2">
    <source>
        <dbReference type="ARBA" id="ARBA00007931"/>
    </source>
</evidence>
<dbReference type="PANTHER" id="PTHR39188:SF3">
    <property type="entry name" value="STAGE IV SPORULATION PROTEIN FB"/>
    <property type="match status" value="1"/>
</dbReference>
<reference evidence="8 9" key="1">
    <citation type="journal article" date="2023" name="Commun. Biol.">
        <title>Genome analysis of Parmales, the sister group of diatoms, reveals the evolutionary specialization of diatoms from phago-mixotrophs to photoautotrophs.</title>
        <authorList>
            <person name="Ban H."/>
            <person name="Sato S."/>
            <person name="Yoshikawa S."/>
            <person name="Yamada K."/>
            <person name="Nakamura Y."/>
            <person name="Ichinomiya M."/>
            <person name="Sato N."/>
            <person name="Blanc-Mathieu R."/>
            <person name="Endo H."/>
            <person name="Kuwata A."/>
            <person name="Ogata H."/>
        </authorList>
    </citation>
    <scope>NUCLEOTIDE SEQUENCE [LARGE SCALE GENOMIC DNA]</scope>
</reference>
<feature type="transmembrane region" description="Helical" evidence="7">
    <location>
        <begin position="152"/>
        <end position="174"/>
    </location>
</feature>
<evidence type="ECO:0000256" key="5">
    <source>
        <dbReference type="ARBA" id="ARBA00022833"/>
    </source>
</evidence>
<organism evidence="8 9">
    <name type="scientific">Tetraparma gracilis</name>
    <dbReference type="NCBI Taxonomy" id="2962635"/>
    <lineage>
        <taxon>Eukaryota</taxon>
        <taxon>Sar</taxon>
        <taxon>Stramenopiles</taxon>
        <taxon>Ochrophyta</taxon>
        <taxon>Bolidophyceae</taxon>
        <taxon>Parmales</taxon>
        <taxon>Triparmaceae</taxon>
        <taxon>Tetraparma</taxon>
    </lineage>
</organism>
<name>A0ABQ6N1L7_9STRA</name>
<feature type="transmembrane region" description="Helical" evidence="7">
    <location>
        <begin position="68"/>
        <end position="87"/>
    </location>
</feature>
<sequence length="273" mass="27901">MAFATLGLLTGKAKFLLTGLKLFKFTPVLSMLGTTVTYSLFFGPAYSAGMVGLIAVHEAGHAIALKHYGVPFSPFVMIPFMGASIAAGPCKNAHQDAVIAMAGPVTGTLGAIACTAGAASLDSQLLYALADFGYMINLFNLLPIGSMDGGRIAGAIHPGIGALGVAGGAGLAYTGAIGNPIFYLILAGGAWSTGQRLFGYDTNPPGYYDIGASKKVLHSTAYVGMIGSLLALMALNKKKKKSPKQLGYAGTDYGDVVASALDDGDGDDTVFTN</sequence>
<dbReference type="Proteomes" id="UP001165060">
    <property type="component" value="Unassembled WGS sequence"/>
</dbReference>
<keyword evidence="7" id="KW-0812">Transmembrane</keyword>
<accession>A0ABQ6N1L7</accession>
<proteinExistence type="inferred from homology"/>
<evidence type="ECO:0000256" key="1">
    <source>
        <dbReference type="ARBA" id="ARBA00001947"/>
    </source>
</evidence>
<evidence type="ECO:0000313" key="8">
    <source>
        <dbReference type="EMBL" id="GMI38357.1"/>
    </source>
</evidence>
<feature type="transmembrane region" description="Helical" evidence="7">
    <location>
        <begin position="125"/>
        <end position="146"/>
    </location>
</feature>
<comment type="cofactor">
    <cofactor evidence="1">
        <name>Zn(2+)</name>
        <dbReference type="ChEBI" id="CHEBI:29105"/>
    </cofactor>
</comment>
<protein>
    <submittedName>
        <fullName evidence="8">Uncharacterized protein</fullName>
    </submittedName>
</protein>
<feature type="transmembrane region" description="Helical" evidence="7">
    <location>
        <begin position="181"/>
        <end position="199"/>
    </location>
</feature>
<evidence type="ECO:0000256" key="7">
    <source>
        <dbReference type="SAM" id="Phobius"/>
    </source>
</evidence>
<comment type="caution">
    <text evidence="8">The sequence shown here is derived from an EMBL/GenBank/DDBJ whole genome shotgun (WGS) entry which is preliminary data.</text>
</comment>
<comment type="similarity">
    <text evidence="2">Belongs to the peptidase M50B family.</text>
</comment>
<feature type="transmembrane region" description="Helical" evidence="7">
    <location>
        <begin position="37"/>
        <end position="56"/>
    </location>
</feature>
<keyword evidence="9" id="KW-1185">Reference proteome</keyword>
<keyword evidence="7" id="KW-0472">Membrane</keyword>
<evidence type="ECO:0000313" key="9">
    <source>
        <dbReference type="Proteomes" id="UP001165060"/>
    </source>
</evidence>
<evidence type="ECO:0000256" key="4">
    <source>
        <dbReference type="ARBA" id="ARBA00022801"/>
    </source>
</evidence>
<evidence type="ECO:0000256" key="3">
    <source>
        <dbReference type="ARBA" id="ARBA00022670"/>
    </source>
</evidence>
<evidence type="ECO:0000256" key="6">
    <source>
        <dbReference type="ARBA" id="ARBA00023049"/>
    </source>
</evidence>
<keyword evidence="4" id="KW-0378">Hydrolase</keyword>
<keyword evidence="6" id="KW-0482">Metalloprotease</keyword>
<keyword evidence="7" id="KW-1133">Transmembrane helix</keyword>
<gene>
    <name evidence="8" type="ORF">TeGR_g13395</name>
</gene>
<dbReference type="EMBL" id="BRYB01003533">
    <property type="protein sequence ID" value="GMI38357.1"/>
    <property type="molecule type" value="Genomic_DNA"/>
</dbReference>
<dbReference type="PANTHER" id="PTHR39188">
    <property type="entry name" value="MEMBRANE-ASSOCIATED ZINC METALLOPROTEASE M50B"/>
    <property type="match status" value="1"/>
</dbReference>
<keyword evidence="5" id="KW-0862">Zinc</keyword>
<feature type="transmembrane region" description="Helical" evidence="7">
    <location>
        <begin position="99"/>
        <end position="118"/>
    </location>
</feature>
<feature type="transmembrane region" description="Helical" evidence="7">
    <location>
        <begin position="219"/>
        <end position="235"/>
    </location>
</feature>